<reference evidence="2" key="1">
    <citation type="submission" date="2021-02" db="EMBL/GenBank/DDBJ databases">
        <authorList>
            <person name="Dougan E. K."/>
            <person name="Rhodes N."/>
            <person name="Thang M."/>
            <person name="Chan C."/>
        </authorList>
    </citation>
    <scope>NUCLEOTIDE SEQUENCE</scope>
</reference>
<organism evidence="2 3">
    <name type="scientific">Symbiodinium pilosum</name>
    <name type="common">Dinoflagellate</name>
    <dbReference type="NCBI Taxonomy" id="2952"/>
    <lineage>
        <taxon>Eukaryota</taxon>
        <taxon>Sar</taxon>
        <taxon>Alveolata</taxon>
        <taxon>Dinophyceae</taxon>
        <taxon>Suessiales</taxon>
        <taxon>Symbiodiniaceae</taxon>
        <taxon>Symbiodinium</taxon>
    </lineage>
</organism>
<evidence type="ECO:0000256" key="1">
    <source>
        <dbReference type="SAM" id="MobiDB-lite"/>
    </source>
</evidence>
<evidence type="ECO:0000313" key="2">
    <source>
        <dbReference type="EMBL" id="CAE7724189.1"/>
    </source>
</evidence>
<accession>A0A812X960</accession>
<feature type="non-terminal residue" evidence="2">
    <location>
        <position position="66"/>
    </location>
</feature>
<dbReference type="AlphaFoldDB" id="A0A812X960"/>
<gene>
    <name evidence="2" type="ORF">SPIL2461_LOCUS20691</name>
</gene>
<dbReference type="Proteomes" id="UP000649617">
    <property type="component" value="Unassembled WGS sequence"/>
</dbReference>
<dbReference type="EMBL" id="CAJNIZ010045573">
    <property type="protein sequence ID" value="CAE7724189.1"/>
    <property type="molecule type" value="Genomic_DNA"/>
</dbReference>
<comment type="caution">
    <text evidence="2">The sequence shown here is derived from an EMBL/GenBank/DDBJ whole genome shotgun (WGS) entry which is preliminary data.</text>
</comment>
<feature type="region of interest" description="Disordered" evidence="1">
    <location>
        <begin position="1"/>
        <end position="51"/>
    </location>
</feature>
<name>A0A812X960_SYMPI</name>
<keyword evidence="3" id="KW-1185">Reference proteome</keyword>
<feature type="non-terminal residue" evidence="2">
    <location>
        <position position="1"/>
    </location>
</feature>
<protein>
    <submittedName>
        <fullName evidence="2">Uncharacterized protein</fullName>
    </submittedName>
</protein>
<proteinExistence type="predicted"/>
<evidence type="ECO:0000313" key="3">
    <source>
        <dbReference type="Proteomes" id="UP000649617"/>
    </source>
</evidence>
<sequence length="66" mass="6720">EELRIPLPISEHGEDDPSHSPATSAADISGSGGASGAELVQQGAEETADCPQASVAVLRHAERQDA</sequence>